<organism evidence="3 4">
    <name type="scientific">Leucocoprinus birnbaumii</name>
    <dbReference type="NCBI Taxonomy" id="56174"/>
    <lineage>
        <taxon>Eukaryota</taxon>
        <taxon>Fungi</taxon>
        <taxon>Dikarya</taxon>
        <taxon>Basidiomycota</taxon>
        <taxon>Agaricomycotina</taxon>
        <taxon>Agaricomycetes</taxon>
        <taxon>Agaricomycetidae</taxon>
        <taxon>Agaricales</taxon>
        <taxon>Agaricineae</taxon>
        <taxon>Agaricaceae</taxon>
        <taxon>Leucocoprinus</taxon>
    </lineage>
</organism>
<evidence type="ECO:0000313" key="4">
    <source>
        <dbReference type="Proteomes" id="UP001213000"/>
    </source>
</evidence>
<feature type="region of interest" description="Disordered" evidence="1">
    <location>
        <begin position="593"/>
        <end position="629"/>
    </location>
</feature>
<comment type="caution">
    <text evidence="3">The sequence shown here is derived from an EMBL/GenBank/DDBJ whole genome shotgun (WGS) entry which is preliminary data.</text>
</comment>
<dbReference type="NCBIfam" id="TIGR02452">
    <property type="entry name" value="TIGR02452 family protein"/>
    <property type="match status" value="1"/>
</dbReference>
<evidence type="ECO:0000259" key="2">
    <source>
        <dbReference type="Pfam" id="PF10021"/>
    </source>
</evidence>
<evidence type="ECO:0000313" key="3">
    <source>
        <dbReference type="EMBL" id="KAJ3559612.1"/>
    </source>
</evidence>
<feature type="region of interest" description="Disordered" evidence="1">
    <location>
        <begin position="420"/>
        <end position="439"/>
    </location>
</feature>
<proteinExistence type="predicted"/>
<keyword evidence="4" id="KW-1185">Reference proteome</keyword>
<reference evidence="3" key="1">
    <citation type="submission" date="2022-07" db="EMBL/GenBank/DDBJ databases">
        <title>Genome Sequence of Leucocoprinus birnbaumii.</title>
        <authorList>
            <person name="Buettner E."/>
        </authorList>
    </citation>
    <scope>NUCLEOTIDE SEQUENCE</scope>
    <source>
        <strain evidence="3">VT141</strain>
    </source>
</reference>
<dbReference type="PANTHER" id="PTHR35596:SF1">
    <property type="entry name" value="MICROBIAL-TYPE PARG CATALYTIC DOMAIN-CONTAINING PROTEIN"/>
    <property type="match status" value="1"/>
</dbReference>
<name>A0AAD5VHH2_9AGAR</name>
<protein>
    <recommendedName>
        <fullName evidence="2">Microbial-type PARG catalytic domain-containing protein</fullName>
    </recommendedName>
</protein>
<dbReference type="AlphaFoldDB" id="A0AAD5VHH2"/>
<dbReference type="Gene3D" id="3.40.220.10">
    <property type="entry name" value="Leucine Aminopeptidase, subunit E, domain 1"/>
    <property type="match status" value="1"/>
</dbReference>
<dbReference type="Proteomes" id="UP001213000">
    <property type="component" value="Unassembled WGS sequence"/>
</dbReference>
<dbReference type="PANTHER" id="PTHR35596">
    <property type="entry name" value="DUF2263 DOMAIN-CONTAINING PROTEIN"/>
    <property type="match status" value="1"/>
</dbReference>
<dbReference type="InterPro" id="IPR043472">
    <property type="entry name" value="Macro_dom-like"/>
</dbReference>
<evidence type="ECO:0000256" key="1">
    <source>
        <dbReference type="SAM" id="MobiDB-lite"/>
    </source>
</evidence>
<sequence length="629" mass="70017">MTGDIPILLWVYEFDPVALKGFSKIRNHTPSYAITLATKSCMSLDNSGGGLSRDDLIKIANETLEAIRLGSYTLQQGDHDTRNDRYDLRKTVERLRNNTLFYGPDDLVLSSWLQSQAPEAIEPRRTRIWATDMSTLETARNMLGNLGGRKGSANDADEKGIKVGVLNFASAKSPGGRFLVGSPAQEESIARSSTLYSSLTTSIGKQFYETNQTAIESGNDGYYTHAMIYSPSVLVFRSDAGDWIAPYEIDVLTSPAVNAGVVRELHKIKHDGEDLGYSDEIIHRIQTQMMERMARLLALFELQGVRNLVLGSFGTGAFKNDVGMVVDIWADLLLKEGARFKSSFDNVVFGVLGQSTFKINKQFNTHLVSPTFIQKPSRLTRYAWPIIIANGLLMASAIEFTWNHWTIRVRDLEEIGEKNRSSAAAASSPESKQDSRTDTFHWEQRPTWQRAALCAAYGLSWALATGWLLKYCQTYVTGLRFFRAPTALLKQAPPIASKTPIRFIHISTATNPSGVSLPLDLLTIQDGRDKTELVVRYNNDGLPASIAKRWTKRRDYWYINLTDARVRGAKFGDVVSARDNVIWAWDGEDEHGAGPVLTADGAVTEGNVPPRKKKERTKSGWHSGPILNK</sequence>
<accession>A0AAD5VHH2</accession>
<dbReference type="InterPro" id="IPR012664">
    <property type="entry name" value="CHP02452"/>
</dbReference>
<dbReference type="InterPro" id="IPR019261">
    <property type="entry name" value="PARG_cat_microbial"/>
</dbReference>
<feature type="domain" description="Microbial-type PARG catalytic" evidence="2">
    <location>
        <begin position="60"/>
        <end position="237"/>
    </location>
</feature>
<dbReference type="Pfam" id="PF10021">
    <property type="entry name" value="PARG_cat_microb"/>
    <property type="match status" value="1"/>
</dbReference>
<gene>
    <name evidence="3" type="ORF">NP233_g11222</name>
</gene>
<dbReference type="EMBL" id="JANIEX010001291">
    <property type="protein sequence ID" value="KAJ3559612.1"/>
    <property type="molecule type" value="Genomic_DNA"/>
</dbReference>